<proteinExistence type="predicted"/>
<dbReference type="SMART" id="SM00552">
    <property type="entry name" value="ADEAMc"/>
    <property type="match status" value="1"/>
</dbReference>
<dbReference type="GO" id="GO:0003723">
    <property type="term" value="F:RNA binding"/>
    <property type="evidence" value="ECO:0007669"/>
    <property type="project" value="InterPro"/>
</dbReference>
<organism evidence="3 4">
    <name type="scientific">Aspergillus indologenus CBS 114.80</name>
    <dbReference type="NCBI Taxonomy" id="1450541"/>
    <lineage>
        <taxon>Eukaryota</taxon>
        <taxon>Fungi</taxon>
        <taxon>Dikarya</taxon>
        <taxon>Ascomycota</taxon>
        <taxon>Pezizomycotina</taxon>
        <taxon>Eurotiomycetes</taxon>
        <taxon>Eurotiomycetidae</taxon>
        <taxon>Eurotiales</taxon>
        <taxon>Aspergillaceae</taxon>
        <taxon>Aspergillus</taxon>
        <taxon>Aspergillus subgen. Circumdati</taxon>
    </lineage>
</organism>
<evidence type="ECO:0000313" key="4">
    <source>
        <dbReference type="Proteomes" id="UP000248817"/>
    </source>
</evidence>
<accession>A0A2V5I450</accession>
<feature type="region of interest" description="Disordered" evidence="1">
    <location>
        <begin position="178"/>
        <end position="262"/>
    </location>
</feature>
<sequence length="599" mass="64246">MGEETPQDGLSSRIARLVHTHFDALPARSKPIVRDDGTREWIPMAGMVVVRGENTTEEELTCVAVTSGAKCLAASQLPNCKGLVLHDWHAEVLALRAFNYWVLSEVRGLLLGEEQAAATTQSSSPSPSRFIRRRSPQQQQQQHPDQPPFELHPDLKVYMCCTCAPCGDASMELTMAAQEDPTPWAEDPSPSEPVSLSYPPAPEEPNPTHTTTSKPPTAALSSTSNPHTSTTVATTPPTTTTDPSSSAPTKPPPTNLLDGRGHFSKLGIVRRKPARADADSTKSKSCSDKLALRQVSSLLSPETALLVRVTASAYLAGVVLPETEISGVGCERAFGREGRMKGLVGGYLAPSLSSSSGGREVGGEEQRGLETQEDGKEEEEEEEGDASGYRFHPFDILPIPAALADSLWQYGKPRDSPQTASTSTMKYKPGTISAVWVAAPSVGADRLVVLGPASGAKQLPKLAGSRTGLYESIIGGVKQGSKASAPVVRGASALSRARMWGTFREVVLDFQKNLARQDGRVKHEDGLSRGDDGRLRQIVEAATYVDFKRAIVTSTKPGQARARALREAKTVLVPWVPNAGDGDWGLEVLVDANPKKRKR</sequence>
<dbReference type="EMBL" id="KZ825542">
    <property type="protein sequence ID" value="PYI28763.1"/>
    <property type="molecule type" value="Genomic_DNA"/>
</dbReference>
<dbReference type="PROSITE" id="PS50141">
    <property type="entry name" value="A_DEAMIN_EDITASE"/>
    <property type="match status" value="1"/>
</dbReference>
<dbReference type="InterPro" id="IPR042935">
    <property type="entry name" value="Tad1"/>
</dbReference>
<feature type="compositionally biased region" description="Acidic residues" evidence="1">
    <location>
        <begin position="375"/>
        <end position="385"/>
    </location>
</feature>
<dbReference type="AlphaFoldDB" id="A0A2V5I450"/>
<evidence type="ECO:0000256" key="1">
    <source>
        <dbReference type="SAM" id="MobiDB-lite"/>
    </source>
</evidence>
<feature type="compositionally biased region" description="Basic and acidic residues" evidence="1">
    <location>
        <begin position="361"/>
        <end position="374"/>
    </location>
</feature>
<evidence type="ECO:0000313" key="3">
    <source>
        <dbReference type="EMBL" id="PYI28763.1"/>
    </source>
</evidence>
<dbReference type="GO" id="GO:0002100">
    <property type="term" value="P:tRNA wobble adenosine to inosine editing"/>
    <property type="evidence" value="ECO:0007669"/>
    <property type="project" value="InterPro"/>
</dbReference>
<feature type="region of interest" description="Disordered" evidence="1">
    <location>
        <begin position="118"/>
        <end position="149"/>
    </location>
</feature>
<feature type="domain" description="A to I editase" evidence="2">
    <location>
        <begin position="64"/>
        <end position="334"/>
    </location>
</feature>
<keyword evidence="4" id="KW-1185">Reference proteome</keyword>
<feature type="compositionally biased region" description="Low complexity" evidence="1">
    <location>
        <begin position="223"/>
        <end position="248"/>
    </location>
</feature>
<dbReference type="PANTHER" id="PTHR47803:SF1">
    <property type="entry name" value="TRNA-SPECIFIC ADENOSINE DEAMINASE 1"/>
    <property type="match status" value="1"/>
</dbReference>
<dbReference type="Pfam" id="PF02137">
    <property type="entry name" value="A_deamin"/>
    <property type="match status" value="1"/>
</dbReference>
<feature type="region of interest" description="Disordered" evidence="1">
    <location>
        <begin position="351"/>
        <end position="390"/>
    </location>
</feature>
<protein>
    <recommendedName>
        <fullName evidence="2">A to I editase domain-containing protein</fullName>
    </recommendedName>
</protein>
<reference evidence="3 4" key="1">
    <citation type="submission" date="2018-02" db="EMBL/GenBank/DDBJ databases">
        <title>The genomes of Aspergillus section Nigri reveals drivers in fungal speciation.</title>
        <authorList>
            <consortium name="DOE Joint Genome Institute"/>
            <person name="Vesth T.C."/>
            <person name="Nybo J."/>
            <person name="Theobald S."/>
            <person name="Brandl J."/>
            <person name="Frisvad J.C."/>
            <person name="Nielsen K.F."/>
            <person name="Lyhne E.K."/>
            <person name="Kogle M.E."/>
            <person name="Kuo A."/>
            <person name="Riley R."/>
            <person name="Clum A."/>
            <person name="Nolan M."/>
            <person name="Lipzen A."/>
            <person name="Salamov A."/>
            <person name="Henrissat B."/>
            <person name="Wiebenga A."/>
            <person name="De vries R.P."/>
            <person name="Grigoriev I.V."/>
            <person name="Mortensen U.H."/>
            <person name="Andersen M.R."/>
            <person name="Baker S.E."/>
        </authorList>
    </citation>
    <scope>NUCLEOTIDE SEQUENCE [LARGE SCALE GENOMIC DNA]</scope>
    <source>
        <strain evidence="3 4">CBS 114.80</strain>
    </source>
</reference>
<gene>
    <name evidence="3" type="ORF">BP00DRAFT_254257</name>
</gene>
<name>A0A2V5I450_9EURO</name>
<evidence type="ECO:0000259" key="2">
    <source>
        <dbReference type="PROSITE" id="PS50141"/>
    </source>
</evidence>
<dbReference type="GO" id="GO:0043829">
    <property type="term" value="F:tRNA-specific adenosine-37 deaminase activity"/>
    <property type="evidence" value="ECO:0007669"/>
    <property type="project" value="TreeGrafter"/>
</dbReference>
<dbReference type="PANTHER" id="PTHR47803">
    <property type="entry name" value="TRNA-SPECIFIC ADENOSINE DEAMINASE 1"/>
    <property type="match status" value="1"/>
</dbReference>
<dbReference type="Proteomes" id="UP000248817">
    <property type="component" value="Unassembled WGS sequence"/>
</dbReference>
<feature type="compositionally biased region" description="Polar residues" evidence="1">
    <location>
        <begin position="207"/>
        <end position="222"/>
    </location>
</feature>
<dbReference type="InterPro" id="IPR002466">
    <property type="entry name" value="A_deamin"/>
</dbReference>